<sequence>MLTLLSPLNFLSSLHSIVSCSLSYSDCRSNASVWSSLQSVSGRLGSAAASDRGNRVLRAAATSSVSSKARASSSLITSANDTAASGVVATFPQGQVGFGVIVISF</sequence>
<keyword evidence="1" id="KW-0732">Signal</keyword>
<evidence type="ECO:0000313" key="2">
    <source>
        <dbReference type="EMBL" id="MXU89005.1"/>
    </source>
</evidence>
<feature type="chain" id="PRO_5025375462" description="Secreted protein" evidence="1">
    <location>
        <begin position="17"/>
        <end position="105"/>
    </location>
</feature>
<name>A0A6B0UHK2_IXORI</name>
<feature type="signal peptide" evidence="1">
    <location>
        <begin position="1"/>
        <end position="16"/>
    </location>
</feature>
<evidence type="ECO:0008006" key="3">
    <source>
        <dbReference type="Google" id="ProtNLM"/>
    </source>
</evidence>
<dbReference type="EMBL" id="GIFC01006922">
    <property type="protein sequence ID" value="MXU89005.1"/>
    <property type="molecule type" value="Transcribed_RNA"/>
</dbReference>
<protein>
    <recommendedName>
        <fullName evidence="3">Secreted protein</fullName>
    </recommendedName>
</protein>
<reference evidence="2" key="1">
    <citation type="submission" date="2019-12" db="EMBL/GenBank/DDBJ databases">
        <title>An insight into the sialome of adult female Ixodes ricinus ticks feeding for 6 days.</title>
        <authorList>
            <person name="Perner J."/>
            <person name="Ribeiro J.M.C."/>
        </authorList>
    </citation>
    <scope>NUCLEOTIDE SEQUENCE</scope>
    <source>
        <strain evidence="2">Semi-engorged</strain>
        <tissue evidence="2">Salivary glands</tissue>
    </source>
</reference>
<proteinExistence type="predicted"/>
<evidence type="ECO:0000256" key="1">
    <source>
        <dbReference type="SAM" id="SignalP"/>
    </source>
</evidence>
<accession>A0A6B0UHK2</accession>
<organism evidence="2">
    <name type="scientific">Ixodes ricinus</name>
    <name type="common">Common tick</name>
    <name type="synonym">Acarus ricinus</name>
    <dbReference type="NCBI Taxonomy" id="34613"/>
    <lineage>
        <taxon>Eukaryota</taxon>
        <taxon>Metazoa</taxon>
        <taxon>Ecdysozoa</taxon>
        <taxon>Arthropoda</taxon>
        <taxon>Chelicerata</taxon>
        <taxon>Arachnida</taxon>
        <taxon>Acari</taxon>
        <taxon>Parasitiformes</taxon>
        <taxon>Ixodida</taxon>
        <taxon>Ixodoidea</taxon>
        <taxon>Ixodidae</taxon>
        <taxon>Ixodinae</taxon>
        <taxon>Ixodes</taxon>
    </lineage>
</organism>
<dbReference type="AlphaFoldDB" id="A0A6B0UHK2"/>